<proteinExistence type="inferred from homology"/>
<comment type="catalytic activity">
    <reaction evidence="7">
        <text>adenosine + H2O + H(+) = inosine + NH4(+)</text>
        <dbReference type="Rhea" id="RHEA:24408"/>
        <dbReference type="ChEBI" id="CHEBI:15377"/>
        <dbReference type="ChEBI" id="CHEBI:15378"/>
        <dbReference type="ChEBI" id="CHEBI:16335"/>
        <dbReference type="ChEBI" id="CHEBI:17596"/>
        <dbReference type="ChEBI" id="CHEBI:28938"/>
        <dbReference type="EC" id="3.5.4.4"/>
    </reaction>
    <physiologicalReaction direction="left-to-right" evidence="7">
        <dbReference type="Rhea" id="RHEA:24409"/>
    </physiologicalReaction>
</comment>
<dbReference type="SUPFAM" id="SSF64438">
    <property type="entry name" value="CNF1/YfiH-like putative cysteine hydrolases"/>
    <property type="match status" value="1"/>
</dbReference>
<dbReference type="NCBIfam" id="TIGR00726">
    <property type="entry name" value="peptidoglycan editing factor PgeF"/>
    <property type="match status" value="1"/>
</dbReference>
<name>A0A1I6QAH0_9CAUL</name>
<evidence type="ECO:0000256" key="9">
    <source>
        <dbReference type="ARBA" id="ARBA00049893"/>
    </source>
</evidence>
<dbReference type="STRING" id="871741.SAMN05192570_1609"/>
<evidence type="ECO:0000256" key="2">
    <source>
        <dbReference type="ARBA" id="ARBA00007353"/>
    </source>
</evidence>
<evidence type="ECO:0000256" key="3">
    <source>
        <dbReference type="ARBA" id="ARBA00022679"/>
    </source>
</evidence>
<dbReference type="EMBL" id="FOZV01000003">
    <property type="protein sequence ID" value="SFS49493.1"/>
    <property type="molecule type" value="Genomic_DNA"/>
</dbReference>
<sequence>MSPSVPALAPVTHTLLERPGVRHGFFTRQGGVSTGLYESLNTGVGSSDDPAAVAENRRRVAAHFGGTADDLAACYQIHSAVARVAETGWKGERPEGDASVTAAPGVICAVLTADCAPVLLADPEAGVVGAAHAGWKGALGGIIHSTVAAMEALGARPDRMVAVIGPCISQTSYEVGADFQERFEHHDEGSGRFFRPGGSDDKRLFDLPGFVLWRLEQAGVGEAAWTGEDTRTDEARFFSNRRAFLNREPDFGRQMSAISLG</sequence>
<keyword evidence="5" id="KW-0378">Hydrolase</keyword>
<dbReference type="GO" id="GO:0005507">
    <property type="term" value="F:copper ion binding"/>
    <property type="evidence" value="ECO:0007669"/>
    <property type="project" value="TreeGrafter"/>
</dbReference>
<dbReference type="InterPro" id="IPR011324">
    <property type="entry name" value="Cytotoxic_necrot_fac-like_cat"/>
</dbReference>
<keyword evidence="3" id="KW-0808">Transferase</keyword>
<dbReference type="OrthoDB" id="4279at2"/>
<protein>
    <recommendedName>
        <fullName evidence="10">Purine nucleoside phosphorylase</fullName>
    </recommendedName>
</protein>
<accession>A0A1I6QAH0</accession>
<comment type="catalytic activity">
    <reaction evidence="9">
        <text>S-methyl-5'-thioadenosine + phosphate = 5-(methylsulfanyl)-alpha-D-ribose 1-phosphate + adenine</text>
        <dbReference type="Rhea" id="RHEA:11852"/>
        <dbReference type="ChEBI" id="CHEBI:16708"/>
        <dbReference type="ChEBI" id="CHEBI:17509"/>
        <dbReference type="ChEBI" id="CHEBI:43474"/>
        <dbReference type="ChEBI" id="CHEBI:58533"/>
        <dbReference type="EC" id="2.4.2.28"/>
    </reaction>
    <physiologicalReaction direction="left-to-right" evidence="9">
        <dbReference type="Rhea" id="RHEA:11853"/>
    </physiologicalReaction>
</comment>
<dbReference type="GO" id="GO:0016787">
    <property type="term" value="F:hydrolase activity"/>
    <property type="evidence" value="ECO:0007669"/>
    <property type="project" value="UniProtKB-KW"/>
</dbReference>
<evidence type="ECO:0000256" key="8">
    <source>
        <dbReference type="ARBA" id="ARBA00048968"/>
    </source>
</evidence>
<dbReference type="InterPro" id="IPR003730">
    <property type="entry name" value="Cu_polyphenol_OxRdtase"/>
</dbReference>
<evidence type="ECO:0000313" key="11">
    <source>
        <dbReference type="EMBL" id="SFS49493.1"/>
    </source>
</evidence>
<dbReference type="CDD" id="cd16833">
    <property type="entry name" value="YfiH"/>
    <property type="match status" value="1"/>
</dbReference>
<reference evidence="12" key="1">
    <citation type="submission" date="2016-10" db="EMBL/GenBank/DDBJ databases">
        <authorList>
            <person name="Varghese N."/>
            <person name="Submissions S."/>
        </authorList>
    </citation>
    <scope>NUCLEOTIDE SEQUENCE [LARGE SCALE GENOMIC DNA]</scope>
    <source>
        <strain evidence="12">CGMCC 1.10683</strain>
    </source>
</reference>
<gene>
    <name evidence="11" type="ORF">SAMN05192570_1609</name>
</gene>
<dbReference type="RefSeq" id="WP_092308667.1">
    <property type="nucleotide sequence ID" value="NZ_FOZV01000003.1"/>
</dbReference>
<dbReference type="Gene3D" id="3.60.140.10">
    <property type="entry name" value="CNF1/YfiH-like putative cysteine hydrolases"/>
    <property type="match status" value="1"/>
</dbReference>
<comment type="catalytic activity">
    <reaction evidence="8">
        <text>adenosine + phosphate = alpha-D-ribose 1-phosphate + adenine</text>
        <dbReference type="Rhea" id="RHEA:27642"/>
        <dbReference type="ChEBI" id="CHEBI:16335"/>
        <dbReference type="ChEBI" id="CHEBI:16708"/>
        <dbReference type="ChEBI" id="CHEBI:43474"/>
        <dbReference type="ChEBI" id="CHEBI:57720"/>
        <dbReference type="EC" id="2.4.2.1"/>
    </reaction>
    <physiologicalReaction direction="left-to-right" evidence="8">
        <dbReference type="Rhea" id="RHEA:27643"/>
    </physiologicalReaction>
</comment>
<evidence type="ECO:0000256" key="1">
    <source>
        <dbReference type="ARBA" id="ARBA00000553"/>
    </source>
</evidence>
<dbReference type="AlphaFoldDB" id="A0A1I6QAH0"/>
<evidence type="ECO:0000256" key="5">
    <source>
        <dbReference type="ARBA" id="ARBA00022801"/>
    </source>
</evidence>
<keyword evidence="12" id="KW-1185">Reference proteome</keyword>
<organism evidence="11 12">
    <name type="scientific">Brevundimonas viscosa</name>
    <dbReference type="NCBI Taxonomy" id="871741"/>
    <lineage>
        <taxon>Bacteria</taxon>
        <taxon>Pseudomonadati</taxon>
        <taxon>Pseudomonadota</taxon>
        <taxon>Alphaproteobacteria</taxon>
        <taxon>Caulobacterales</taxon>
        <taxon>Caulobacteraceae</taxon>
        <taxon>Brevundimonas</taxon>
    </lineage>
</organism>
<comment type="catalytic activity">
    <reaction evidence="1">
        <text>inosine + phosphate = alpha-D-ribose 1-phosphate + hypoxanthine</text>
        <dbReference type="Rhea" id="RHEA:27646"/>
        <dbReference type="ChEBI" id="CHEBI:17368"/>
        <dbReference type="ChEBI" id="CHEBI:17596"/>
        <dbReference type="ChEBI" id="CHEBI:43474"/>
        <dbReference type="ChEBI" id="CHEBI:57720"/>
        <dbReference type="EC" id="2.4.2.1"/>
    </reaction>
    <physiologicalReaction direction="left-to-right" evidence="1">
        <dbReference type="Rhea" id="RHEA:27647"/>
    </physiologicalReaction>
</comment>
<comment type="similarity">
    <text evidence="2 10">Belongs to the purine nucleoside phosphorylase YfiH/LACC1 family.</text>
</comment>
<dbReference type="Proteomes" id="UP000198788">
    <property type="component" value="Unassembled WGS sequence"/>
</dbReference>
<evidence type="ECO:0000256" key="10">
    <source>
        <dbReference type="RuleBase" id="RU361274"/>
    </source>
</evidence>
<evidence type="ECO:0000256" key="7">
    <source>
        <dbReference type="ARBA" id="ARBA00047989"/>
    </source>
</evidence>
<dbReference type="PANTHER" id="PTHR30616">
    <property type="entry name" value="UNCHARACTERIZED PROTEIN YFIH"/>
    <property type="match status" value="1"/>
</dbReference>
<keyword evidence="6" id="KW-0862">Zinc</keyword>
<dbReference type="InterPro" id="IPR038371">
    <property type="entry name" value="Cu_polyphenol_OxRdtase_sf"/>
</dbReference>
<evidence type="ECO:0000256" key="6">
    <source>
        <dbReference type="ARBA" id="ARBA00022833"/>
    </source>
</evidence>
<dbReference type="Pfam" id="PF02578">
    <property type="entry name" value="Cu-oxidase_4"/>
    <property type="match status" value="1"/>
</dbReference>
<keyword evidence="4" id="KW-0479">Metal-binding</keyword>
<evidence type="ECO:0000256" key="4">
    <source>
        <dbReference type="ARBA" id="ARBA00022723"/>
    </source>
</evidence>
<dbReference type="PANTHER" id="PTHR30616:SF2">
    <property type="entry name" value="PURINE NUCLEOSIDE PHOSPHORYLASE LACC1"/>
    <property type="match status" value="1"/>
</dbReference>
<dbReference type="GO" id="GO:0017061">
    <property type="term" value="F:S-methyl-5-thioadenosine phosphorylase activity"/>
    <property type="evidence" value="ECO:0007669"/>
    <property type="project" value="UniProtKB-EC"/>
</dbReference>
<evidence type="ECO:0000313" key="12">
    <source>
        <dbReference type="Proteomes" id="UP000198788"/>
    </source>
</evidence>